<keyword evidence="1" id="KW-0472">Membrane</keyword>
<comment type="caution">
    <text evidence="2">The sequence shown here is derived from an EMBL/GenBank/DDBJ whole genome shotgun (WGS) entry which is preliminary data.</text>
</comment>
<evidence type="ECO:0000256" key="1">
    <source>
        <dbReference type="SAM" id="Phobius"/>
    </source>
</evidence>
<feature type="non-terminal residue" evidence="2">
    <location>
        <position position="50"/>
    </location>
</feature>
<dbReference type="EMBL" id="BARW01016225">
    <property type="protein sequence ID" value="GAJ02395.1"/>
    <property type="molecule type" value="Genomic_DNA"/>
</dbReference>
<evidence type="ECO:0000313" key="2">
    <source>
        <dbReference type="EMBL" id="GAJ02395.1"/>
    </source>
</evidence>
<gene>
    <name evidence="2" type="ORF">S12H4_28302</name>
</gene>
<accession>X1V9X7</accession>
<dbReference type="AlphaFoldDB" id="X1V9X7"/>
<sequence length="50" mass="5707">MVEIFYKKTLSQKIKKKAALIVLSVILLLIIVQVFYPADNLKVNFINVGE</sequence>
<protein>
    <submittedName>
        <fullName evidence="2">Uncharacterized protein</fullName>
    </submittedName>
</protein>
<keyword evidence="1" id="KW-1133">Transmembrane helix</keyword>
<name>X1V9X7_9ZZZZ</name>
<reference evidence="2" key="1">
    <citation type="journal article" date="2014" name="Front. Microbiol.">
        <title>High frequency of phylogenetically diverse reductive dehalogenase-homologous genes in deep subseafloor sedimentary metagenomes.</title>
        <authorList>
            <person name="Kawai M."/>
            <person name="Futagami T."/>
            <person name="Toyoda A."/>
            <person name="Takaki Y."/>
            <person name="Nishi S."/>
            <person name="Hori S."/>
            <person name="Arai W."/>
            <person name="Tsubouchi T."/>
            <person name="Morono Y."/>
            <person name="Uchiyama I."/>
            <person name="Ito T."/>
            <person name="Fujiyama A."/>
            <person name="Inagaki F."/>
            <person name="Takami H."/>
        </authorList>
    </citation>
    <scope>NUCLEOTIDE SEQUENCE</scope>
    <source>
        <strain evidence="2">Expedition CK06-06</strain>
    </source>
</reference>
<organism evidence="2">
    <name type="scientific">marine sediment metagenome</name>
    <dbReference type="NCBI Taxonomy" id="412755"/>
    <lineage>
        <taxon>unclassified sequences</taxon>
        <taxon>metagenomes</taxon>
        <taxon>ecological metagenomes</taxon>
    </lineage>
</organism>
<proteinExistence type="predicted"/>
<keyword evidence="1" id="KW-0812">Transmembrane</keyword>
<feature type="transmembrane region" description="Helical" evidence="1">
    <location>
        <begin position="18"/>
        <end position="36"/>
    </location>
</feature>